<gene>
    <name evidence="1" type="ORF">LMG18095_04533</name>
</gene>
<name>A0ABM9JXW3_9RALS</name>
<reference evidence="1 2" key="1">
    <citation type="submission" date="2023-07" db="EMBL/GenBank/DDBJ databases">
        <authorList>
            <person name="Peeters C."/>
        </authorList>
    </citation>
    <scope>NUCLEOTIDE SEQUENCE [LARGE SCALE GENOMIC DNA]</scope>
    <source>
        <strain evidence="1 2">LMG 18095</strain>
    </source>
</reference>
<proteinExistence type="predicted"/>
<evidence type="ECO:0008006" key="3">
    <source>
        <dbReference type="Google" id="ProtNLM"/>
    </source>
</evidence>
<keyword evidence="2" id="KW-1185">Reference proteome</keyword>
<organism evidence="1 2">
    <name type="scientific">Ralstonia thomasii</name>
    <dbReference type="NCBI Taxonomy" id="3058596"/>
    <lineage>
        <taxon>Bacteria</taxon>
        <taxon>Pseudomonadati</taxon>
        <taxon>Pseudomonadota</taxon>
        <taxon>Betaproteobacteria</taxon>
        <taxon>Burkholderiales</taxon>
        <taxon>Burkholderiaceae</taxon>
        <taxon>Ralstonia</taxon>
    </lineage>
</organism>
<evidence type="ECO:0000313" key="2">
    <source>
        <dbReference type="Proteomes" id="UP001189773"/>
    </source>
</evidence>
<sequence length="152" mass="15983">MRKKLLVLATVGGVVLSGVLWESAQAQLIQLPSVPFTVADCHAGDHWGPSPSHGGLLRCLPNNPPPAPTCPSGQVQTVAPIWNGESWSAPSCALPANNPPPPPPPAPTVTTITYGCPGWTIYSYSDGSVQRVWDPDNPNNWLVQNGGCSDRG</sequence>
<comment type="caution">
    <text evidence="1">The sequence shown here is derived from an EMBL/GenBank/DDBJ whole genome shotgun (WGS) entry which is preliminary data.</text>
</comment>
<dbReference type="EMBL" id="CATZAR010000023">
    <property type="protein sequence ID" value="CAJ0806988.1"/>
    <property type="molecule type" value="Genomic_DNA"/>
</dbReference>
<dbReference type="Proteomes" id="UP001189773">
    <property type="component" value="Unassembled WGS sequence"/>
</dbReference>
<accession>A0ABM9JXW3</accession>
<protein>
    <recommendedName>
        <fullName evidence="3">Secreted protein</fullName>
    </recommendedName>
</protein>
<evidence type="ECO:0000313" key="1">
    <source>
        <dbReference type="EMBL" id="CAJ0806988.1"/>
    </source>
</evidence>